<gene>
    <name evidence="1" type="ORF">J2Z81_001570</name>
</gene>
<dbReference type="Proteomes" id="UP001519294">
    <property type="component" value="Unassembled WGS sequence"/>
</dbReference>
<name>A0ABS4S7Z7_9BACI</name>
<evidence type="ECO:0000313" key="1">
    <source>
        <dbReference type="EMBL" id="MBP2257616.1"/>
    </source>
</evidence>
<comment type="caution">
    <text evidence="1">The sequence shown here is derived from an EMBL/GenBank/DDBJ whole genome shotgun (WGS) entry which is preliminary data.</text>
</comment>
<reference evidence="1 2" key="1">
    <citation type="submission" date="2021-03" db="EMBL/GenBank/DDBJ databases">
        <title>Genomic Encyclopedia of Type Strains, Phase IV (KMG-IV): sequencing the most valuable type-strain genomes for metagenomic binning, comparative biology and taxonomic classification.</title>
        <authorList>
            <person name="Goeker M."/>
        </authorList>
    </citation>
    <scope>NUCLEOTIDE SEQUENCE [LARGE SCALE GENOMIC DNA]</scope>
    <source>
        <strain evidence="1 2">DSM 25790</strain>
    </source>
</reference>
<sequence>MKFNKGEIMAEMLDNVLIEGFDREQFQDEDVCTIDR</sequence>
<accession>A0ABS4S7Z7</accession>
<proteinExistence type="predicted"/>
<organism evidence="1 2">
    <name type="scientific">Virgibacillus alimentarius</name>
    <dbReference type="NCBI Taxonomy" id="698769"/>
    <lineage>
        <taxon>Bacteria</taxon>
        <taxon>Bacillati</taxon>
        <taxon>Bacillota</taxon>
        <taxon>Bacilli</taxon>
        <taxon>Bacillales</taxon>
        <taxon>Bacillaceae</taxon>
        <taxon>Virgibacillus</taxon>
    </lineage>
</organism>
<protein>
    <recommendedName>
        <fullName evidence="3">Transposase</fullName>
    </recommendedName>
</protein>
<evidence type="ECO:0000313" key="2">
    <source>
        <dbReference type="Proteomes" id="UP001519294"/>
    </source>
</evidence>
<evidence type="ECO:0008006" key="3">
    <source>
        <dbReference type="Google" id="ProtNLM"/>
    </source>
</evidence>
<dbReference type="EMBL" id="JAGIKX010000011">
    <property type="protein sequence ID" value="MBP2257616.1"/>
    <property type="molecule type" value="Genomic_DNA"/>
</dbReference>
<keyword evidence="2" id="KW-1185">Reference proteome</keyword>